<protein>
    <recommendedName>
        <fullName evidence="3">PF04237 family protein</fullName>
    </recommendedName>
</protein>
<dbReference type="InterPro" id="IPR058532">
    <property type="entry name" value="YjbR/MT2646/Rv2570-like"/>
</dbReference>
<comment type="caution">
    <text evidence="1">The sequence shown here is derived from an EMBL/GenBank/DDBJ whole genome shotgun (WGS) entry which is preliminary data.</text>
</comment>
<dbReference type="Pfam" id="PF04237">
    <property type="entry name" value="YjbR"/>
    <property type="match status" value="1"/>
</dbReference>
<sequence length="112" mass="13141">MKLTKKELIALVLMITNGYEDYPFKRKGREHAAIRHHHNQKILAIILEQDSRLLLSLKLKPEQVEEYLNDRGIMPAIGLNKKHWLTIAVNETEVTQEELKQMLLESSRLTRK</sequence>
<accession>G5JUH9</accession>
<dbReference type="PANTHER" id="PTHR35145:SF1">
    <property type="entry name" value="CYTOPLASMIC PROTEIN"/>
    <property type="match status" value="1"/>
</dbReference>
<organism evidence="1 2">
    <name type="scientific">Streptococcus macacae NCTC 11558</name>
    <dbReference type="NCBI Taxonomy" id="764298"/>
    <lineage>
        <taxon>Bacteria</taxon>
        <taxon>Bacillati</taxon>
        <taxon>Bacillota</taxon>
        <taxon>Bacilli</taxon>
        <taxon>Lactobacillales</taxon>
        <taxon>Streptococcaceae</taxon>
        <taxon>Streptococcus</taxon>
    </lineage>
</organism>
<evidence type="ECO:0000313" key="1">
    <source>
        <dbReference type="EMBL" id="EHJ52201.1"/>
    </source>
</evidence>
<dbReference type="STRING" id="764298.STRMA_0806"/>
<dbReference type="Proteomes" id="UP000003573">
    <property type="component" value="Unassembled WGS sequence"/>
</dbReference>
<dbReference type="OrthoDB" id="9789813at2"/>
<dbReference type="PANTHER" id="PTHR35145">
    <property type="entry name" value="CYTOPLASMIC PROTEIN-RELATED"/>
    <property type="match status" value="1"/>
</dbReference>
<dbReference type="SUPFAM" id="SSF142906">
    <property type="entry name" value="YjbR-like"/>
    <property type="match status" value="1"/>
</dbReference>
<reference evidence="1 2" key="1">
    <citation type="journal article" date="2014" name="Int. J. Syst. Evol. Microbiol.">
        <title>Phylogenomics and the dynamic genome evolution of the genus Streptococcus.</title>
        <authorList>
            <consortium name="The Broad Institute Genome Sequencing Platform"/>
            <person name="Richards V.P."/>
            <person name="Palmer S.R."/>
            <person name="Pavinski Bitar P.D."/>
            <person name="Qin X."/>
            <person name="Weinstock G.M."/>
            <person name="Highlander S.K."/>
            <person name="Town C.D."/>
            <person name="Burne R.A."/>
            <person name="Stanhope M.J."/>
        </authorList>
    </citation>
    <scope>NUCLEOTIDE SEQUENCE [LARGE SCALE GENOMIC DNA]</scope>
    <source>
        <strain evidence="1 2">NCTC 11558</strain>
    </source>
</reference>
<evidence type="ECO:0000313" key="2">
    <source>
        <dbReference type="Proteomes" id="UP000003573"/>
    </source>
</evidence>
<dbReference type="Gene3D" id="3.90.1150.30">
    <property type="match status" value="1"/>
</dbReference>
<dbReference type="InterPro" id="IPR038056">
    <property type="entry name" value="YjbR-like_sf"/>
</dbReference>
<proteinExistence type="predicted"/>
<gene>
    <name evidence="1" type="ORF">STRMA_0806</name>
</gene>
<name>G5JUH9_9STRE</name>
<dbReference type="EMBL" id="AEUW02000001">
    <property type="protein sequence ID" value="EHJ52201.1"/>
    <property type="molecule type" value="Genomic_DNA"/>
</dbReference>
<dbReference type="AlphaFoldDB" id="G5JUH9"/>
<evidence type="ECO:0008006" key="3">
    <source>
        <dbReference type="Google" id="ProtNLM"/>
    </source>
</evidence>
<keyword evidence="2" id="KW-1185">Reference proteome</keyword>
<dbReference type="RefSeq" id="WP_003079972.1">
    <property type="nucleotide sequence ID" value="NZ_AEUW02000001.1"/>
</dbReference>
<dbReference type="InterPro" id="IPR007351">
    <property type="entry name" value="YjbR"/>
</dbReference>
<dbReference type="eggNOG" id="COG2315">
    <property type="taxonomic scope" value="Bacteria"/>
</dbReference>